<gene>
    <name evidence="1" type="ORF">K6T79_18195</name>
</gene>
<keyword evidence="2" id="KW-1185">Reference proteome</keyword>
<evidence type="ECO:0000313" key="1">
    <source>
        <dbReference type="EMBL" id="MEB3022976.1"/>
    </source>
</evidence>
<dbReference type="RefSeq" id="WP_329780240.1">
    <property type="nucleotide sequence ID" value="NZ_JAYJJR010000013.1"/>
</dbReference>
<protein>
    <recommendedName>
        <fullName evidence="3">Secreted protein</fullName>
    </recommendedName>
</protein>
<proteinExistence type="predicted"/>
<dbReference type="Proteomes" id="UP001299596">
    <property type="component" value="Unassembled WGS sequence"/>
</dbReference>
<dbReference type="EMBL" id="JAYJJR010000013">
    <property type="protein sequence ID" value="MEB3022976.1"/>
    <property type="molecule type" value="Genomic_DNA"/>
</dbReference>
<sequence>MHIAAFTPAGQVVMEGSAVTATAVPQTDLYLPPLKGDQVHQITAPILLCVWAENGIDPNPCFYVQARDPDGQTRGNAEIIWLWDDVANRPAKWRVWNLMLPFLVFGEGVYTFGVFKQPDDPIDEALASYPFPIIFDPALQPLPPGTELPPGVEFR</sequence>
<name>A0ABU5XPG6_9MYCO</name>
<comment type="caution">
    <text evidence="1">The sequence shown here is derived from an EMBL/GenBank/DDBJ whole genome shotgun (WGS) entry which is preliminary data.</text>
</comment>
<evidence type="ECO:0008006" key="3">
    <source>
        <dbReference type="Google" id="ProtNLM"/>
    </source>
</evidence>
<organism evidence="1 2">
    <name type="scientific">[Mycobacterium] crassicus</name>
    <dbReference type="NCBI Taxonomy" id="2872309"/>
    <lineage>
        <taxon>Bacteria</taxon>
        <taxon>Bacillati</taxon>
        <taxon>Actinomycetota</taxon>
        <taxon>Actinomycetes</taxon>
        <taxon>Mycobacteriales</taxon>
        <taxon>Mycobacteriaceae</taxon>
        <taxon>Mycolicibacter</taxon>
    </lineage>
</organism>
<reference evidence="1 2" key="1">
    <citation type="submission" date="2023-12" db="EMBL/GenBank/DDBJ databases">
        <title>Description of new species of Mycobacterium terrae complex isolated from sewage at the Sao Paulo Zoological Park Foundation in Brazil.</title>
        <authorList>
            <person name="Romagnoli C.L."/>
            <person name="Conceicao E.C."/>
            <person name="Machado E."/>
            <person name="Barreto L.B.P.F."/>
            <person name="Sharma A."/>
            <person name="Silva N.M."/>
            <person name="Marques L.E."/>
            <person name="Juliana M.A."/>
            <person name="Lourenco M.C.S."/>
            <person name="Digiampietri L.A."/>
            <person name="Suffys P.N."/>
            <person name="Viana-Niero C."/>
        </authorList>
    </citation>
    <scope>NUCLEOTIDE SEQUENCE [LARGE SCALE GENOMIC DNA]</scope>
    <source>
        <strain evidence="1 2">MYC098</strain>
    </source>
</reference>
<evidence type="ECO:0000313" key="2">
    <source>
        <dbReference type="Proteomes" id="UP001299596"/>
    </source>
</evidence>
<accession>A0ABU5XPG6</accession>